<dbReference type="GO" id="GO:0016020">
    <property type="term" value="C:membrane"/>
    <property type="evidence" value="ECO:0007669"/>
    <property type="project" value="UniProtKB-SubCell"/>
</dbReference>
<dbReference type="InterPro" id="IPR019758">
    <property type="entry name" value="Pept_S26A_signal_pept_1_CS"/>
</dbReference>
<dbReference type="GO" id="GO:0006465">
    <property type="term" value="P:signal peptide processing"/>
    <property type="evidence" value="ECO:0007669"/>
    <property type="project" value="InterPro"/>
</dbReference>
<dbReference type="InterPro" id="IPR036286">
    <property type="entry name" value="LexA/Signal_pep-like_sf"/>
</dbReference>
<dbReference type="PROSITE" id="PS00761">
    <property type="entry name" value="SPASE_I_3"/>
    <property type="match status" value="1"/>
</dbReference>
<evidence type="ECO:0000313" key="10">
    <source>
        <dbReference type="EMBL" id="RZV39697.1"/>
    </source>
</evidence>
<dbReference type="Pfam" id="PF10502">
    <property type="entry name" value="Peptidase_S26"/>
    <property type="match status" value="1"/>
</dbReference>
<dbReference type="GO" id="GO:0009003">
    <property type="term" value="F:signal peptidase activity"/>
    <property type="evidence" value="ECO:0007669"/>
    <property type="project" value="UniProtKB-EC"/>
</dbReference>
<comment type="caution">
    <text evidence="10">The sequence shown here is derived from an EMBL/GenBank/DDBJ whole genome shotgun (WGS) entry which is preliminary data.</text>
</comment>
<dbReference type="PROSITE" id="PS00501">
    <property type="entry name" value="SPASE_I_1"/>
    <property type="match status" value="1"/>
</dbReference>
<dbReference type="GO" id="GO:0004252">
    <property type="term" value="F:serine-type endopeptidase activity"/>
    <property type="evidence" value="ECO:0007669"/>
    <property type="project" value="InterPro"/>
</dbReference>
<dbReference type="PRINTS" id="PR00727">
    <property type="entry name" value="LEADERPTASE"/>
</dbReference>
<evidence type="ECO:0000256" key="7">
    <source>
        <dbReference type="RuleBase" id="RU003993"/>
    </source>
</evidence>
<dbReference type="SUPFAM" id="SSF51306">
    <property type="entry name" value="LexA/Signal peptidase"/>
    <property type="match status" value="1"/>
</dbReference>
<dbReference type="InterPro" id="IPR019533">
    <property type="entry name" value="Peptidase_S26"/>
</dbReference>
<reference evidence="10 11" key="1">
    <citation type="submission" date="2019-01" db="EMBL/GenBank/DDBJ databases">
        <title>Insights into ecological role of a new deltaproteobacterial order Candidatus Sinidesulfobacterales (Sva0485) by metagenomics and metatranscriptomics.</title>
        <authorList>
            <person name="Tan S."/>
            <person name="Liu J."/>
            <person name="Fang Y."/>
            <person name="Hedlund B."/>
            <person name="Lian Z.-H."/>
            <person name="Huang L.-Y."/>
            <person name="Li J.-T."/>
            <person name="Huang L.-N."/>
            <person name="Li W.-J."/>
            <person name="Jiang H.-C."/>
            <person name="Dong H.-L."/>
            <person name="Shu W.-S."/>
        </authorList>
    </citation>
    <scope>NUCLEOTIDE SEQUENCE [LARGE SCALE GENOMIC DNA]</scope>
    <source>
        <strain evidence="10">AP4</strain>
    </source>
</reference>
<dbReference type="Proteomes" id="UP000322454">
    <property type="component" value="Unassembled WGS sequence"/>
</dbReference>
<comment type="subcellular location">
    <subcellularLocation>
        <location evidence="8">Membrane</location>
        <topology evidence="8">Single-pass type II membrane protein</topology>
    </subcellularLocation>
</comment>
<feature type="domain" description="Peptidase S26" evidence="9">
    <location>
        <begin position="9"/>
        <end position="189"/>
    </location>
</feature>
<dbReference type="InterPro" id="IPR000223">
    <property type="entry name" value="Pept_S26A_signal_pept_1"/>
</dbReference>
<dbReference type="NCBIfam" id="TIGR02227">
    <property type="entry name" value="sigpep_I_bact"/>
    <property type="match status" value="1"/>
</dbReference>
<accession>A0A520XER5</accession>
<name>A0A520XER5_9DELT</name>
<proteinExistence type="inferred from homology"/>
<organism evidence="10 11">
    <name type="scientific">Candidatus Acidulodesulfobacterium acidiphilum</name>
    <dbReference type="NCBI Taxonomy" id="2597224"/>
    <lineage>
        <taxon>Bacteria</taxon>
        <taxon>Deltaproteobacteria</taxon>
        <taxon>Candidatus Acidulodesulfobacterales</taxon>
        <taxon>Candidatus Acidulodesulfobacterium</taxon>
    </lineage>
</organism>
<dbReference type="EC" id="3.4.21.89" evidence="3 7"/>
<dbReference type="Gene3D" id="2.10.109.10">
    <property type="entry name" value="Umud Fragment, subunit A"/>
    <property type="match status" value="1"/>
</dbReference>
<evidence type="ECO:0000259" key="9">
    <source>
        <dbReference type="Pfam" id="PF10502"/>
    </source>
</evidence>
<keyword evidence="5 7" id="KW-0378">Hydrolase</keyword>
<evidence type="ECO:0000256" key="8">
    <source>
        <dbReference type="RuleBase" id="RU362042"/>
    </source>
</evidence>
<feature type="active site" evidence="6">
    <location>
        <position position="39"/>
    </location>
</feature>
<evidence type="ECO:0000256" key="5">
    <source>
        <dbReference type="ARBA" id="ARBA00022801"/>
    </source>
</evidence>
<feature type="active site" evidence="6">
    <location>
        <position position="99"/>
    </location>
</feature>
<evidence type="ECO:0000256" key="6">
    <source>
        <dbReference type="PIRSR" id="PIRSR600223-1"/>
    </source>
</evidence>
<evidence type="ECO:0000313" key="11">
    <source>
        <dbReference type="Proteomes" id="UP000322454"/>
    </source>
</evidence>
<keyword evidence="4 7" id="KW-0645">Protease</keyword>
<sequence>MSDKKHTLWDYFKAIIIAIIIALLFRTFVVQAFKIPSGSMEPTLIPGDHILVNKFIYGIHIPFTGDIIPVSHPKTGQVIVFKFPYAKKYNLHPGIDFIKRVIGTPGDKIQIINNKVYINNRIYNCKYAKWTSNKILPAYDSPRDNYGPITVPKNELFVMGDNRDNSFDSRYWGFVPYKDVIGQAFIIYFSWNPKNHFEIYWHRFFKTIPECPIKNLG</sequence>
<comment type="similarity">
    <text evidence="2 8">Belongs to the peptidase S26 family.</text>
</comment>
<dbReference type="CDD" id="cd06530">
    <property type="entry name" value="S26_SPase_I"/>
    <property type="match status" value="1"/>
</dbReference>
<dbReference type="InterPro" id="IPR019757">
    <property type="entry name" value="Pept_S26A_signal_pept_1_Lys-AS"/>
</dbReference>
<gene>
    <name evidence="10" type="primary">lepB</name>
    <name evidence="10" type="ORF">EVJ48_04085</name>
</gene>
<comment type="catalytic activity">
    <reaction evidence="1 7">
        <text>Cleavage of hydrophobic, N-terminal signal or leader sequences from secreted and periplasmic proteins.</text>
        <dbReference type="EC" id="3.4.21.89"/>
    </reaction>
</comment>
<evidence type="ECO:0000256" key="4">
    <source>
        <dbReference type="ARBA" id="ARBA00022670"/>
    </source>
</evidence>
<evidence type="ECO:0000256" key="3">
    <source>
        <dbReference type="ARBA" id="ARBA00013208"/>
    </source>
</evidence>
<dbReference type="EMBL" id="SHMQ01000007">
    <property type="protein sequence ID" value="RZV39697.1"/>
    <property type="molecule type" value="Genomic_DNA"/>
</dbReference>
<dbReference type="PANTHER" id="PTHR43390:SF1">
    <property type="entry name" value="CHLOROPLAST PROCESSING PEPTIDASE"/>
    <property type="match status" value="1"/>
</dbReference>
<evidence type="ECO:0000256" key="1">
    <source>
        <dbReference type="ARBA" id="ARBA00000677"/>
    </source>
</evidence>
<dbReference type="PROSITE" id="PS00760">
    <property type="entry name" value="SPASE_I_2"/>
    <property type="match status" value="1"/>
</dbReference>
<protein>
    <recommendedName>
        <fullName evidence="3 7">Signal peptidase I</fullName>
        <ecNumber evidence="3 7">3.4.21.89</ecNumber>
    </recommendedName>
</protein>
<dbReference type="AlphaFoldDB" id="A0A520XER5"/>
<evidence type="ECO:0000256" key="2">
    <source>
        <dbReference type="ARBA" id="ARBA00009370"/>
    </source>
</evidence>
<dbReference type="InterPro" id="IPR019756">
    <property type="entry name" value="Pept_S26A_signal_pept_1_Ser-AS"/>
</dbReference>
<dbReference type="PANTHER" id="PTHR43390">
    <property type="entry name" value="SIGNAL PEPTIDASE I"/>
    <property type="match status" value="1"/>
</dbReference>